<dbReference type="STRING" id="121616.GA0070216_13124"/>
<proteinExistence type="predicted"/>
<comment type="cofactor">
    <cofactor evidence="1">
        <name>FAD</name>
        <dbReference type="ChEBI" id="CHEBI:57692"/>
    </cofactor>
</comment>
<evidence type="ECO:0000259" key="4">
    <source>
        <dbReference type="Pfam" id="PF01494"/>
    </source>
</evidence>
<feature type="domain" description="FAD-binding" evidence="4">
    <location>
        <begin position="3"/>
        <end position="328"/>
    </location>
</feature>
<dbReference type="Pfam" id="PF21274">
    <property type="entry name" value="Rng_hyd_C"/>
    <property type="match status" value="1"/>
</dbReference>
<sequence length="495" mass="51801">MDAEVIVVGAGPTGLMLAGELALAGVRVRIVERRDSPQRHSRALTLHPRSVEVLDQRGLAGTFLSQGKPVPGWHFAGLPTRLNFAALDGRHGYTLFLAQAQTERLLTEWVRGLGVPISRGAAVTGVSQDADGVAVTVGDTVLRAMYAVGCDGGRSVVREAAGIEFPGTDETLTGLLGDFAVVDASTLGRAESGGVLAVPLGDGTTRFVAVDPQRMREPSSTPVTLDEFRASLLRVCGTDFGVAEPRWLSRFGNATRLAARYRAGRVLLAGDAAHIHFPAAGQGLNTGLQDAANLGWKLAAAVHGWAPDGLLDTYHDERHPVGAAVTANTEVQTLLLELTLVGQYERPATALRTLLDDLLGIDVVNRRIAGAVSALDTRYGTSAEPLIGARMPDVALTSHASVYELLRGGSFALLTLTNAGPATGEVANWAGRVVLGATSAGSHPALAGVTEILVRPDGHVAWLSRDDQPASERTNALTVWAGEPASSTVKTTRGG</sequence>
<dbReference type="InterPro" id="IPR050641">
    <property type="entry name" value="RIFMO-like"/>
</dbReference>
<dbReference type="Proteomes" id="UP000198797">
    <property type="component" value="Unassembled WGS sequence"/>
</dbReference>
<reference evidence="6" key="1">
    <citation type="submission" date="2016-06" db="EMBL/GenBank/DDBJ databases">
        <authorList>
            <person name="Varghese N."/>
            <person name="Submissions Spin"/>
        </authorList>
    </citation>
    <scope>NUCLEOTIDE SEQUENCE [LARGE SCALE GENOMIC DNA]</scope>
    <source>
        <strain evidence="6">DSM 44100</strain>
    </source>
</reference>
<gene>
    <name evidence="5" type="ORF">GA0070216_13124</name>
</gene>
<dbReference type="PANTHER" id="PTHR43004">
    <property type="entry name" value="TRK SYSTEM POTASSIUM UPTAKE PROTEIN"/>
    <property type="match status" value="1"/>
</dbReference>
<dbReference type="AlphaFoldDB" id="A0A1C5AV04"/>
<evidence type="ECO:0000256" key="2">
    <source>
        <dbReference type="ARBA" id="ARBA00022630"/>
    </source>
</evidence>
<accession>A0A1C5AV04</accession>
<protein>
    <submittedName>
        <fullName evidence="5">2-polyprenyl-6-methoxyphenol hydroxylase</fullName>
    </submittedName>
</protein>
<dbReference type="InterPro" id="IPR002938">
    <property type="entry name" value="FAD-bd"/>
</dbReference>
<dbReference type="Gene3D" id="3.40.30.120">
    <property type="match status" value="1"/>
</dbReference>
<dbReference type="InterPro" id="IPR036188">
    <property type="entry name" value="FAD/NAD-bd_sf"/>
</dbReference>
<dbReference type="GO" id="GO:0016709">
    <property type="term" value="F:oxidoreductase activity, acting on paired donors, with incorporation or reduction of molecular oxygen, NAD(P)H as one donor, and incorporation of one atom of oxygen"/>
    <property type="evidence" value="ECO:0007669"/>
    <property type="project" value="UniProtKB-ARBA"/>
</dbReference>
<evidence type="ECO:0000313" key="6">
    <source>
        <dbReference type="Proteomes" id="UP000198797"/>
    </source>
</evidence>
<keyword evidence="6" id="KW-1185">Reference proteome</keyword>
<dbReference type="Pfam" id="PF01494">
    <property type="entry name" value="FAD_binding_3"/>
    <property type="match status" value="1"/>
</dbReference>
<evidence type="ECO:0000256" key="1">
    <source>
        <dbReference type="ARBA" id="ARBA00001974"/>
    </source>
</evidence>
<dbReference type="RefSeq" id="WP_091254019.1">
    <property type="nucleotide sequence ID" value="NZ_FMCU01000031.1"/>
</dbReference>
<name>A0A1C5AV04_9ACTN</name>
<evidence type="ECO:0000256" key="3">
    <source>
        <dbReference type="ARBA" id="ARBA00022827"/>
    </source>
</evidence>
<dbReference type="PRINTS" id="PR00420">
    <property type="entry name" value="RNGMNOXGNASE"/>
</dbReference>
<dbReference type="Gene3D" id="3.30.70.2450">
    <property type="match status" value="1"/>
</dbReference>
<organism evidence="5 6">
    <name type="scientific">Micromonospora matsumotoense</name>
    <dbReference type="NCBI Taxonomy" id="121616"/>
    <lineage>
        <taxon>Bacteria</taxon>
        <taxon>Bacillati</taxon>
        <taxon>Actinomycetota</taxon>
        <taxon>Actinomycetes</taxon>
        <taxon>Micromonosporales</taxon>
        <taxon>Micromonosporaceae</taxon>
        <taxon>Micromonospora</taxon>
    </lineage>
</organism>
<dbReference type="EMBL" id="FMCU01000031">
    <property type="protein sequence ID" value="SCF49068.1"/>
    <property type="molecule type" value="Genomic_DNA"/>
</dbReference>
<dbReference type="GO" id="GO:0071949">
    <property type="term" value="F:FAD binding"/>
    <property type="evidence" value="ECO:0007669"/>
    <property type="project" value="InterPro"/>
</dbReference>
<dbReference type="SUPFAM" id="SSF51905">
    <property type="entry name" value="FAD/NAD(P)-binding domain"/>
    <property type="match status" value="1"/>
</dbReference>
<dbReference type="PANTHER" id="PTHR43004:SF19">
    <property type="entry name" value="BINDING MONOOXYGENASE, PUTATIVE (JCVI)-RELATED"/>
    <property type="match status" value="1"/>
</dbReference>
<keyword evidence="3" id="KW-0274">FAD</keyword>
<dbReference type="Gene3D" id="3.50.50.60">
    <property type="entry name" value="FAD/NAD(P)-binding domain"/>
    <property type="match status" value="1"/>
</dbReference>
<dbReference type="OrthoDB" id="3647401at2"/>
<evidence type="ECO:0000313" key="5">
    <source>
        <dbReference type="EMBL" id="SCF49068.1"/>
    </source>
</evidence>
<keyword evidence="2" id="KW-0285">Flavoprotein</keyword>